<comment type="catalytic activity">
    <reaction evidence="1 9">
        <text>a 4-O-methyl-thymidine in DNA + L-cysteinyl-[protein] = a thymidine in DNA + S-methyl-L-cysteinyl-[protein]</text>
        <dbReference type="Rhea" id="RHEA:53428"/>
        <dbReference type="Rhea" id="RHEA-COMP:10131"/>
        <dbReference type="Rhea" id="RHEA-COMP:10132"/>
        <dbReference type="Rhea" id="RHEA-COMP:13555"/>
        <dbReference type="Rhea" id="RHEA-COMP:13556"/>
        <dbReference type="ChEBI" id="CHEBI:29950"/>
        <dbReference type="ChEBI" id="CHEBI:82612"/>
        <dbReference type="ChEBI" id="CHEBI:137386"/>
        <dbReference type="ChEBI" id="CHEBI:137387"/>
        <dbReference type="EC" id="2.1.1.63"/>
    </reaction>
</comment>
<evidence type="ECO:0000256" key="2">
    <source>
        <dbReference type="ARBA" id="ARBA00008711"/>
    </source>
</evidence>
<dbReference type="PROSITE" id="PS00374">
    <property type="entry name" value="MGMT"/>
    <property type="match status" value="1"/>
</dbReference>
<dbReference type="SUPFAM" id="SSF53155">
    <property type="entry name" value="Methylated DNA-protein cysteine methyltransferase domain"/>
    <property type="match status" value="1"/>
</dbReference>
<protein>
    <recommendedName>
        <fullName evidence="9">Methylated-DNA--protein-cysteine methyltransferase</fullName>
        <ecNumber evidence="9">2.1.1.63</ecNumber>
    </recommendedName>
    <alternativeName>
        <fullName evidence="9">6-O-methylguanine-DNA methyltransferase</fullName>
        <shortName evidence="9">MGMT</shortName>
    </alternativeName>
    <alternativeName>
        <fullName evidence="9">O-6-methylguanine-DNA-alkyltransferase</fullName>
    </alternativeName>
</protein>
<dbReference type="InterPro" id="IPR036217">
    <property type="entry name" value="MethylDNA_cys_MeTrfase_DNAb"/>
</dbReference>
<dbReference type="Proteomes" id="UP000256485">
    <property type="component" value="Unassembled WGS sequence"/>
</dbReference>
<dbReference type="FunFam" id="1.10.10.10:FF:000214">
    <property type="entry name" value="Methylated-DNA--protein-cysteine methyltransferase"/>
    <property type="match status" value="1"/>
</dbReference>
<evidence type="ECO:0000256" key="1">
    <source>
        <dbReference type="ARBA" id="ARBA00001286"/>
    </source>
</evidence>
<comment type="function">
    <text evidence="9">Involved in the cellular defense against the biological effects of O6-methylguanine (O6-MeG) and O4-methylthymine (O4-MeT) in DNA. Repairs the methylated nucleobase in DNA by stoichiometrically transferring the methyl group to a cysteine residue in the enzyme. This is a suicide reaction: the enzyme is irreversibly inactivated.</text>
</comment>
<dbReference type="RefSeq" id="WP_115849565.1">
    <property type="nucleotide sequence ID" value="NZ_QTUC01000001.1"/>
</dbReference>
<feature type="domain" description="Methylated-DNA-[protein]-cysteine S-methyltransferase DNA binding" evidence="10">
    <location>
        <begin position="93"/>
        <end position="172"/>
    </location>
</feature>
<evidence type="ECO:0000313" key="13">
    <source>
        <dbReference type="Proteomes" id="UP000256485"/>
    </source>
</evidence>
<dbReference type="GO" id="GO:0003908">
    <property type="term" value="F:methylated-DNA-[protein]-cysteine S-methyltransferase activity"/>
    <property type="evidence" value="ECO:0007669"/>
    <property type="project" value="UniProtKB-UniRule"/>
</dbReference>
<dbReference type="CDD" id="cd06445">
    <property type="entry name" value="ATase"/>
    <property type="match status" value="1"/>
</dbReference>
<keyword evidence="13" id="KW-1185">Reference proteome</keyword>
<accession>A0A3D9VCE5</accession>
<evidence type="ECO:0000256" key="9">
    <source>
        <dbReference type="HAMAP-Rule" id="MF_00772"/>
    </source>
</evidence>
<dbReference type="EMBL" id="QTUC01000001">
    <property type="protein sequence ID" value="REF35844.1"/>
    <property type="molecule type" value="Genomic_DNA"/>
</dbReference>
<proteinExistence type="inferred from homology"/>
<comment type="similarity">
    <text evidence="2 9">Belongs to the MGMT family.</text>
</comment>
<dbReference type="OrthoDB" id="9802228at2"/>
<evidence type="ECO:0000256" key="8">
    <source>
        <dbReference type="ARBA" id="ARBA00049348"/>
    </source>
</evidence>
<keyword evidence="3 9" id="KW-0963">Cytoplasm</keyword>
<keyword evidence="4 9" id="KW-0489">Methyltransferase</keyword>
<dbReference type="NCBIfam" id="TIGR00589">
    <property type="entry name" value="ogt"/>
    <property type="match status" value="1"/>
</dbReference>
<dbReference type="Gene3D" id="3.30.160.70">
    <property type="entry name" value="Methylated DNA-protein cysteine methyltransferase domain"/>
    <property type="match status" value="1"/>
</dbReference>
<organism evidence="12 13">
    <name type="scientific">Thermasporomyces composti</name>
    <dbReference type="NCBI Taxonomy" id="696763"/>
    <lineage>
        <taxon>Bacteria</taxon>
        <taxon>Bacillati</taxon>
        <taxon>Actinomycetota</taxon>
        <taxon>Actinomycetes</taxon>
        <taxon>Propionibacteriales</taxon>
        <taxon>Nocardioidaceae</taxon>
        <taxon>Thermasporomyces</taxon>
    </lineage>
</organism>
<evidence type="ECO:0000256" key="5">
    <source>
        <dbReference type="ARBA" id="ARBA00022679"/>
    </source>
</evidence>
<dbReference type="EC" id="2.1.1.63" evidence="9"/>
<feature type="domain" description="Methylguanine DNA methyltransferase ribonuclease-like" evidence="11">
    <location>
        <begin position="27"/>
        <end position="89"/>
    </location>
</feature>
<evidence type="ECO:0000259" key="10">
    <source>
        <dbReference type="Pfam" id="PF01035"/>
    </source>
</evidence>
<dbReference type="Pfam" id="PF01035">
    <property type="entry name" value="DNA_binding_1"/>
    <property type="match status" value="1"/>
</dbReference>
<dbReference type="AlphaFoldDB" id="A0A3D9VCE5"/>
<dbReference type="GO" id="GO:0032259">
    <property type="term" value="P:methylation"/>
    <property type="evidence" value="ECO:0007669"/>
    <property type="project" value="UniProtKB-KW"/>
</dbReference>
<dbReference type="Pfam" id="PF02870">
    <property type="entry name" value="Methyltransf_1N"/>
    <property type="match status" value="1"/>
</dbReference>
<dbReference type="InterPro" id="IPR036388">
    <property type="entry name" value="WH-like_DNA-bd_sf"/>
</dbReference>
<dbReference type="GO" id="GO:0006307">
    <property type="term" value="P:DNA alkylation repair"/>
    <property type="evidence" value="ECO:0007669"/>
    <property type="project" value="UniProtKB-UniRule"/>
</dbReference>
<dbReference type="GO" id="GO:0005737">
    <property type="term" value="C:cytoplasm"/>
    <property type="evidence" value="ECO:0007669"/>
    <property type="project" value="UniProtKB-SubCell"/>
</dbReference>
<evidence type="ECO:0000256" key="7">
    <source>
        <dbReference type="ARBA" id="ARBA00023204"/>
    </source>
</evidence>
<dbReference type="Gene3D" id="1.10.10.10">
    <property type="entry name" value="Winged helix-like DNA-binding domain superfamily/Winged helix DNA-binding domain"/>
    <property type="match status" value="1"/>
</dbReference>
<dbReference type="InterPro" id="IPR001497">
    <property type="entry name" value="MethylDNA_cys_MeTrfase_AS"/>
</dbReference>
<comment type="subcellular location">
    <subcellularLocation>
        <location evidence="9">Cytoplasm</location>
    </subcellularLocation>
</comment>
<dbReference type="PANTHER" id="PTHR10815:SF5">
    <property type="entry name" value="METHYLATED-DNA--PROTEIN-CYSTEINE METHYLTRANSFERASE"/>
    <property type="match status" value="1"/>
</dbReference>
<name>A0A3D9VCE5_THECX</name>
<dbReference type="HAMAP" id="MF_00772">
    <property type="entry name" value="OGT"/>
    <property type="match status" value="1"/>
</dbReference>
<dbReference type="InterPro" id="IPR014048">
    <property type="entry name" value="MethylDNA_cys_MeTrfase_DNA-bd"/>
</dbReference>
<dbReference type="InterPro" id="IPR008332">
    <property type="entry name" value="MethylG_MeTrfase_N"/>
</dbReference>
<evidence type="ECO:0000256" key="6">
    <source>
        <dbReference type="ARBA" id="ARBA00022763"/>
    </source>
</evidence>
<dbReference type="InterPro" id="IPR023546">
    <property type="entry name" value="MGMT"/>
</dbReference>
<evidence type="ECO:0000259" key="11">
    <source>
        <dbReference type="Pfam" id="PF02870"/>
    </source>
</evidence>
<keyword evidence="5 9" id="KW-0808">Transferase</keyword>
<evidence type="ECO:0000256" key="3">
    <source>
        <dbReference type="ARBA" id="ARBA00022490"/>
    </source>
</evidence>
<comment type="catalytic activity">
    <reaction evidence="8 9">
        <text>a 6-O-methyl-2'-deoxyguanosine in DNA + L-cysteinyl-[protein] = S-methyl-L-cysteinyl-[protein] + a 2'-deoxyguanosine in DNA</text>
        <dbReference type="Rhea" id="RHEA:24000"/>
        <dbReference type="Rhea" id="RHEA-COMP:10131"/>
        <dbReference type="Rhea" id="RHEA-COMP:10132"/>
        <dbReference type="Rhea" id="RHEA-COMP:11367"/>
        <dbReference type="Rhea" id="RHEA-COMP:11368"/>
        <dbReference type="ChEBI" id="CHEBI:29950"/>
        <dbReference type="ChEBI" id="CHEBI:82612"/>
        <dbReference type="ChEBI" id="CHEBI:85445"/>
        <dbReference type="ChEBI" id="CHEBI:85448"/>
        <dbReference type="EC" id="2.1.1.63"/>
    </reaction>
</comment>
<keyword evidence="6 9" id="KW-0227">DNA damage</keyword>
<keyword evidence="7 9" id="KW-0234">DNA repair</keyword>
<sequence length="181" mass="19201">MTANTTRSTTDAVALGPAATGHVDTVTVDSPVGALELRARAGFLTHVLFVGSAPIETVDTDNPVLRAAVEQLNAYFAGESTAFDLPLRPEGTPFQQRVWAALADIPYGETRTYAEIARAIGAPTAYRAVGAANGQNPLPIVLPCHRVIGSNGSLTGYGGGMERKRILLELEARVRLQREFA</sequence>
<feature type="active site" description="Nucleophile; methyl group acceptor" evidence="9">
    <location>
        <position position="144"/>
    </location>
</feature>
<evidence type="ECO:0000313" key="12">
    <source>
        <dbReference type="EMBL" id="REF35844.1"/>
    </source>
</evidence>
<dbReference type="InterPro" id="IPR036631">
    <property type="entry name" value="MGMT_N_sf"/>
</dbReference>
<gene>
    <name evidence="12" type="ORF">DFJ64_1236</name>
</gene>
<comment type="caution">
    <text evidence="12">The sequence shown here is derived from an EMBL/GenBank/DDBJ whole genome shotgun (WGS) entry which is preliminary data.</text>
</comment>
<dbReference type="PANTHER" id="PTHR10815">
    <property type="entry name" value="METHYLATED-DNA--PROTEIN-CYSTEINE METHYLTRANSFERASE"/>
    <property type="match status" value="1"/>
</dbReference>
<comment type="miscellaneous">
    <text evidence="9">This enzyme catalyzes only one turnover and therefore is not strictly catalytic. According to one definition, an enzyme is a biocatalyst that acts repeatedly and over many reaction cycles.</text>
</comment>
<reference evidence="12 13" key="1">
    <citation type="submission" date="2018-08" db="EMBL/GenBank/DDBJ databases">
        <title>Sequencing the genomes of 1000 actinobacteria strains.</title>
        <authorList>
            <person name="Klenk H.-P."/>
        </authorList>
    </citation>
    <scope>NUCLEOTIDE SEQUENCE [LARGE SCALE GENOMIC DNA]</scope>
    <source>
        <strain evidence="12 13">DSM 22891</strain>
    </source>
</reference>
<evidence type="ECO:0000256" key="4">
    <source>
        <dbReference type="ARBA" id="ARBA00022603"/>
    </source>
</evidence>
<dbReference type="SUPFAM" id="SSF46767">
    <property type="entry name" value="Methylated DNA-protein cysteine methyltransferase, C-terminal domain"/>
    <property type="match status" value="1"/>
</dbReference>